<organism evidence="2 3">
    <name type="scientific">Candidatus Amesbacteria bacterium GW2011_GWA1_47_16</name>
    <dbReference type="NCBI Taxonomy" id="1618353"/>
    <lineage>
        <taxon>Bacteria</taxon>
        <taxon>Candidatus Amesiibacteriota</taxon>
    </lineage>
</organism>
<dbReference type="Proteomes" id="UP000034364">
    <property type="component" value="Unassembled WGS sequence"/>
</dbReference>
<dbReference type="InterPro" id="IPR002716">
    <property type="entry name" value="PIN_dom"/>
</dbReference>
<dbReference type="EMBL" id="LCNV01000003">
    <property type="protein sequence ID" value="KKU64887.1"/>
    <property type="molecule type" value="Genomic_DNA"/>
</dbReference>
<dbReference type="InterPro" id="IPR029060">
    <property type="entry name" value="PIN-like_dom_sf"/>
</dbReference>
<proteinExistence type="predicted"/>
<gene>
    <name evidence="2" type="ORF">UX87_C0003G0028</name>
</gene>
<protein>
    <recommendedName>
        <fullName evidence="1">PIN domain-containing protein</fullName>
    </recommendedName>
</protein>
<dbReference type="SUPFAM" id="SSF88723">
    <property type="entry name" value="PIN domain-like"/>
    <property type="match status" value="1"/>
</dbReference>
<dbReference type="AlphaFoldDB" id="A0A0G1S656"/>
<name>A0A0G1S656_9BACT</name>
<reference evidence="2 3" key="1">
    <citation type="journal article" date="2015" name="Nature">
        <title>rRNA introns, odd ribosomes, and small enigmatic genomes across a large radiation of phyla.</title>
        <authorList>
            <person name="Brown C.T."/>
            <person name="Hug L.A."/>
            <person name="Thomas B.C."/>
            <person name="Sharon I."/>
            <person name="Castelle C.J."/>
            <person name="Singh A."/>
            <person name="Wilkins M.J."/>
            <person name="Williams K.H."/>
            <person name="Banfield J.F."/>
        </authorList>
    </citation>
    <scope>NUCLEOTIDE SEQUENCE [LARGE SCALE GENOMIC DNA]</scope>
</reference>
<sequence length="142" mass="15905">MKRIERVILDNCVLIEAAQGNPTAGQIIEQVLKKKIRMVMTPRMMGEFDAALNKPKVKEKLTENGLEAVVCALYTALIIDGSNYRERMKFGGVIDDEGDLKFAAAAQRFGLPLVTNDSDLLNPARELKRRGVHVISMWEFAK</sequence>
<dbReference type="Pfam" id="PF13470">
    <property type="entry name" value="PIN_3"/>
    <property type="match status" value="1"/>
</dbReference>
<evidence type="ECO:0000259" key="1">
    <source>
        <dbReference type="Pfam" id="PF13470"/>
    </source>
</evidence>
<dbReference type="Gene3D" id="3.40.50.1010">
    <property type="entry name" value="5'-nuclease"/>
    <property type="match status" value="1"/>
</dbReference>
<accession>A0A0G1S656</accession>
<evidence type="ECO:0000313" key="3">
    <source>
        <dbReference type="Proteomes" id="UP000034364"/>
    </source>
</evidence>
<comment type="caution">
    <text evidence="2">The sequence shown here is derived from an EMBL/GenBank/DDBJ whole genome shotgun (WGS) entry which is preliminary data.</text>
</comment>
<evidence type="ECO:0000313" key="2">
    <source>
        <dbReference type="EMBL" id="KKU64887.1"/>
    </source>
</evidence>
<feature type="domain" description="PIN" evidence="1">
    <location>
        <begin position="6"/>
        <end position="109"/>
    </location>
</feature>